<sequence length="113" mass="12346">MSVRSTLYFDHKVWAFQTNQVVVALLVGGTYRVDVFKLFYYYYSLAGALLQIPSLPSRKLSLDLLHWSLGSGGSMRNSRSNGATSYSKLLSLGFLLGGSLVGTGGYVINKPSD</sequence>
<evidence type="ECO:0000313" key="1">
    <source>
        <dbReference type="EMBL" id="RAH39569.1"/>
    </source>
</evidence>
<keyword evidence="2" id="KW-1185">Reference proteome</keyword>
<reference evidence="1" key="1">
    <citation type="submission" date="2018-02" db="EMBL/GenBank/DDBJ databases">
        <title>The genomes of Aspergillus section Nigri reveals drivers in fungal speciation.</title>
        <authorList>
            <consortium name="DOE Joint Genome Institute"/>
            <person name="Vesth T.C."/>
            <person name="Nybo J."/>
            <person name="Theobald S."/>
            <person name="Brandl J."/>
            <person name="Frisvad J.C."/>
            <person name="Nielsen K.F."/>
            <person name="Lyhne E.K."/>
            <person name="Kogle M.E."/>
            <person name="Kuo A."/>
            <person name="Riley R."/>
            <person name="Clum A."/>
            <person name="Nolan M."/>
            <person name="Lipzen A."/>
            <person name="Salamov A."/>
            <person name="Henrissat B."/>
            <person name="Wiebenga A."/>
            <person name="De vries R.P."/>
            <person name="Grigoriev I.V."/>
            <person name="Mortensen U.H."/>
            <person name="Andersen M.R."/>
            <person name="Baker S.E."/>
        </authorList>
    </citation>
    <scope>NUCLEOTIDE SEQUENCE</scope>
    <source>
        <strain evidence="1">CBS 621.78</strain>
    </source>
</reference>
<accession>A0ACD1FRG9</accession>
<proteinExistence type="predicted"/>
<name>A0ACD1FRG9_9EURO</name>
<gene>
    <name evidence="1" type="ORF">BO95DRAFT_448609</name>
</gene>
<organism evidence="1 2">
    <name type="scientific">Aspergillus brunneoviolaceus CBS 621.78</name>
    <dbReference type="NCBI Taxonomy" id="1450534"/>
    <lineage>
        <taxon>Eukaryota</taxon>
        <taxon>Fungi</taxon>
        <taxon>Dikarya</taxon>
        <taxon>Ascomycota</taxon>
        <taxon>Pezizomycotina</taxon>
        <taxon>Eurotiomycetes</taxon>
        <taxon>Eurotiomycetidae</taxon>
        <taxon>Eurotiales</taxon>
        <taxon>Aspergillaceae</taxon>
        <taxon>Aspergillus</taxon>
        <taxon>Aspergillus subgen. Circumdati</taxon>
    </lineage>
</organism>
<dbReference type="Proteomes" id="UP000249057">
    <property type="component" value="Unassembled WGS sequence"/>
</dbReference>
<protein>
    <submittedName>
        <fullName evidence="1">Uncharacterized protein</fullName>
    </submittedName>
</protein>
<evidence type="ECO:0000313" key="2">
    <source>
        <dbReference type="Proteomes" id="UP000249057"/>
    </source>
</evidence>
<dbReference type="EMBL" id="KZ825454">
    <property type="protein sequence ID" value="RAH39569.1"/>
    <property type="molecule type" value="Genomic_DNA"/>
</dbReference>